<dbReference type="InterPro" id="IPR002328">
    <property type="entry name" value="ADH_Zn_CS"/>
</dbReference>
<dbReference type="InterPro" id="IPR036291">
    <property type="entry name" value="NAD(P)-bd_dom_sf"/>
</dbReference>
<keyword evidence="8" id="KW-1185">Reference proteome</keyword>
<comment type="cofactor">
    <cofactor evidence="4">
        <name>Zn(2+)</name>
        <dbReference type="ChEBI" id="CHEBI:29105"/>
    </cofactor>
</comment>
<sequence>MGILTHSMDRPGRMVTTYRTYHPHSGELELNAPPGEGRGKLRAASYAEYTIQDGRPTTQVHEGSQARLPVIIEIAVLRPNTQVKVADPVFPHRYEKPEDWSIVEVPLPKIRPDDVLVKVKACGVCGTDLHIHEGEFIAKFPLIPGHETIGVVVDMAPDVKGFKVGDRVAADNSELCGHCFYCRRGEALLCEDFSAHGVLNLDGGFAEYANYPQGKLFKIHNLSDIDATLIEPASCAMHGLEKIAPKPGSHALLIGAGPTGLMMAQFLKNSGVSQLTIAAPEGSKLDLAKSLDAADTYIGLSRKDSTPQWEQLKKDNPYGFDIVVEASGSSKVLEDAINYVRRGGKLVCYGVYPSSARVSWAPSKIFGDEITIIGSFSETFMFPATVDYLDSGKVKTKGIVNKTFKLEQWGEALESIRNKSAIKAAIVFD</sequence>
<accession>A0ABR2Y4Q3</accession>
<feature type="domain" description="Alcohol dehydrogenase-like N-terminal" evidence="6">
    <location>
        <begin position="112"/>
        <end position="220"/>
    </location>
</feature>
<dbReference type="SUPFAM" id="SSF51735">
    <property type="entry name" value="NAD(P)-binding Rossmann-fold domains"/>
    <property type="match status" value="1"/>
</dbReference>
<evidence type="ECO:0000256" key="4">
    <source>
        <dbReference type="RuleBase" id="RU361277"/>
    </source>
</evidence>
<protein>
    <submittedName>
        <fullName evidence="7">NADP-dependent mannitol dehydrogenase</fullName>
    </submittedName>
</protein>
<dbReference type="InterPro" id="IPR050129">
    <property type="entry name" value="Zn_alcohol_dh"/>
</dbReference>
<comment type="similarity">
    <text evidence="4">Belongs to the zinc-containing alcohol dehydrogenase family.</text>
</comment>
<dbReference type="InterPro" id="IPR011032">
    <property type="entry name" value="GroES-like_sf"/>
</dbReference>
<name>A0ABR2Y4Q3_9PEZI</name>
<dbReference type="InterPro" id="IPR013154">
    <property type="entry name" value="ADH-like_N"/>
</dbReference>
<evidence type="ECO:0000256" key="1">
    <source>
        <dbReference type="ARBA" id="ARBA00022723"/>
    </source>
</evidence>
<dbReference type="Pfam" id="PF08240">
    <property type="entry name" value="ADH_N"/>
    <property type="match status" value="1"/>
</dbReference>
<evidence type="ECO:0000256" key="2">
    <source>
        <dbReference type="ARBA" id="ARBA00022833"/>
    </source>
</evidence>
<dbReference type="SUPFAM" id="SSF50129">
    <property type="entry name" value="GroES-like"/>
    <property type="match status" value="1"/>
</dbReference>
<organism evidence="7 8">
    <name type="scientific">Seiridium cardinale</name>
    <dbReference type="NCBI Taxonomy" id="138064"/>
    <lineage>
        <taxon>Eukaryota</taxon>
        <taxon>Fungi</taxon>
        <taxon>Dikarya</taxon>
        <taxon>Ascomycota</taxon>
        <taxon>Pezizomycotina</taxon>
        <taxon>Sordariomycetes</taxon>
        <taxon>Xylariomycetidae</taxon>
        <taxon>Amphisphaeriales</taxon>
        <taxon>Sporocadaceae</taxon>
        <taxon>Seiridium</taxon>
    </lineage>
</organism>
<proteinExistence type="inferred from homology"/>
<dbReference type="InterPro" id="IPR013149">
    <property type="entry name" value="ADH-like_C"/>
</dbReference>
<keyword evidence="1 4" id="KW-0479">Metal-binding</keyword>
<keyword evidence="2 4" id="KW-0862">Zinc</keyword>
<evidence type="ECO:0000259" key="6">
    <source>
        <dbReference type="Pfam" id="PF08240"/>
    </source>
</evidence>
<evidence type="ECO:0000256" key="3">
    <source>
        <dbReference type="ARBA" id="ARBA00023002"/>
    </source>
</evidence>
<dbReference type="PANTHER" id="PTHR43401">
    <property type="entry name" value="L-THREONINE 3-DEHYDROGENASE"/>
    <property type="match status" value="1"/>
</dbReference>
<dbReference type="Proteomes" id="UP001465668">
    <property type="component" value="Unassembled WGS sequence"/>
</dbReference>
<evidence type="ECO:0000313" key="7">
    <source>
        <dbReference type="EMBL" id="KAK9781054.1"/>
    </source>
</evidence>
<dbReference type="PANTHER" id="PTHR43401:SF2">
    <property type="entry name" value="L-THREONINE 3-DEHYDROGENASE"/>
    <property type="match status" value="1"/>
</dbReference>
<dbReference type="EMBL" id="JARVKM010000004">
    <property type="protein sequence ID" value="KAK9781054.1"/>
    <property type="molecule type" value="Genomic_DNA"/>
</dbReference>
<dbReference type="CDD" id="cd08234">
    <property type="entry name" value="threonine_DH_like"/>
    <property type="match status" value="1"/>
</dbReference>
<feature type="domain" description="Alcohol dehydrogenase-like C-terminal" evidence="5">
    <location>
        <begin position="258"/>
        <end position="379"/>
    </location>
</feature>
<gene>
    <name evidence="7" type="ORF">SCAR479_04875</name>
</gene>
<evidence type="ECO:0000313" key="8">
    <source>
        <dbReference type="Proteomes" id="UP001465668"/>
    </source>
</evidence>
<dbReference type="Gene3D" id="3.90.180.10">
    <property type="entry name" value="Medium-chain alcohol dehydrogenases, catalytic domain"/>
    <property type="match status" value="1"/>
</dbReference>
<dbReference type="Pfam" id="PF00107">
    <property type="entry name" value="ADH_zinc_N"/>
    <property type="match status" value="1"/>
</dbReference>
<keyword evidence="3" id="KW-0560">Oxidoreductase</keyword>
<evidence type="ECO:0000259" key="5">
    <source>
        <dbReference type="Pfam" id="PF00107"/>
    </source>
</evidence>
<reference evidence="7 8" key="1">
    <citation type="submission" date="2024-02" db="EMBL/GenBank/DDBJ databases">
        <title>First draft genome assembly of two strains of Seiridium cardinale.</title>
        <authorList>
            <person name="Emiliani G."/>
            <person name="Scali E."/>
        </authorList>
    </citation>
    <scope>NUCLEOTIDE SEQUENCE [LARGE SCALE GENOMIC DNA]</scope>
    <source>
        <strain evidence="7 8">BM-138-000479</strain>
    </source>
</reference>
<dbReference type="PROSITE" id="PS00059">
    <property type="entry name" value="ADH_ZINC"/>
    <property type="match status" value="1"/>
</dbReference>
<comment type="caution">
    <text evidence="7">The sequence shown here is derived from an EMBL/GenBank/DDBJ whole genome shotgun (WGS) entry which is preliminary data.</text>
</comment>
<dbReference type="Gene3D" id="3.40.50.720">
    <property type="entry name" value="NAD(P)-binding Rossmann-like Domain"/>
    <property type="match status" value="1"/>
</dbReference>